<dbReference type="Gene3D" id="3.90.320.10">
    <property type="match status" value="1"/>
</dbReference>
<name>A0A6H1Q257_9PROT</name>
<dbReference type="InterPro" id="IPR011604">
    <property type="entry name" value="PDDEXK-like_dom_sf"/>
</dbReference>
<dbReference type="AlphaFoldDB" id="A0A6H1Q257"/>
<dbReference type="RefSeq" id="WP_168606786.1">
    <property type="nucleotide sequence ID" value="NZ_CP038852.1"/>
</dbReference>
<organism evidence="1 2">
    <name type="scientific">Candidatus Pelagibacter giovannonii</name>
    <dbReference type="NCBI Taxonomy" id="2563896"/>
    <lineage>
        <taxon>Bacteria</taxon>
        <taxon>Pseudomonadati</taxon>
        <taxon>Pseudomonadota</taxon>
        <taxon>Alphaproteobacteria</taxon>
        <taxon>Candidatus Pelagibacterales</taxon>
        <taxon>Candidatus Pelagibacteraceae</taxon>
        <taxon>Candidatus Pelagibacter</taxon>
    </lineage>
</organism>
<evidence type="ECO:0000313" key="1">
    <source>
        <dbReference type="EMBL" id="QIZ20908.1"/>
    </source>
</evidence>
<evidence type="ECO:0008006" key="3">
    <source>
        <dbReference type="Google" id="ProtNLM"/>
    </source>
</evidence>
<keyword evidence="2" id="KW-1185">Reference proteome</keyword>
<accession>A0A6H1Q257</accession>
<dbReference type="PANTHER" id="PTHR31340">
    <property type="entry name" value="MITOCHONDRIAL GENOME MAINTENANCE EXONUCLEASE 1"/>
    <property type="match status" value="1"/>
</dbReference>
<protein>
    <recommendedName>
        <fullName evidence="3">PD-(D/E)XK endonuclease-like domain-containing protein</fullName>
    </recommendedName>
</protein>
<dbReference type="KEGG" id="peg:E5R92_03810"/>
<dbReference type="PANTHER" id="PTHR31340:SF3">
    <property type="entry name" value="MITOCHONDRIAL GENOME MAINTENANCE EXONUCLEASE 1"/>
    <property type="match status" value="1"/>
</dbReference>
<gene>
    <name evidence="1" type="ORF">E5R92_03810</name>
</gene>
<reference evidence="1 2" key="1">
    <citation type="journal article" date="2020" name="Nat. Microbiol.">
        <title>Lysogenic host-virus interactions in SAR11 marine bacteria.</title>
        <authorList>
            <person name="Morris R.M."/>
            <person name="Cain K.R."/>
            <person name="Hvorecny K.L."/>
            <person name="Kollman J.M."/>
        </authorList>
    </citation>
    <scope>NUCLEOTIDE SEQUENCE [LARGE SCALE GENOMIC DNA]</scope>
    <source>
        <strain evidence="1 2">NP1</strain>
    </source>
</reference>
<sequence>MKWNRKFNYPTSSRSVINGSRHYSIEQQQLPSVTAILSRTKPEEDKAALAAWKLRMGEKESERIKNEASANGTKMHNILESYLRGRENLELLEFEEENNLAKKMADLIIAEGINGKLDEIHGVECTIYAPGSQGFAGTADLVATFESQLSICDFKQKNSIMKESYSSLHEYFTQLGAYSWGHDKVYGSTITQGVILLATKDLVFQIFRINHEKLKEYQQKFLERVELYYSLINK</sequence>
<dbReference type="EMBL" id="CP038852">
    <property type="protein sequence ID" value="QIZ20908.1"/>
    <property type="molecule type" value="Genomic_DNA"/>
</dbReference>
<evidence type="ECO:0000313" key="2">
    <source>
        <dbReference type="Proteomes" id="UP000501094"/>
    </source>
</evidence>
<dbReference type="Proteomes" id="UP000501094">
    <property type="component" value="Chromosome"/>
</dbReference>
<proteinExistence type="predicted"/>